<dbReference type="Proteomes" id="UP001054945">
    <property type="component" value="Unassembled WGS sequence"/>
</dbReference>
<evidence type="ECO:0000313" key="2">
    <source>
        <dbReference type="EMBL" id="GIY94690.1"/>
    </source>
</evidence>
<keyword evidence="3" id="KW-1185">Reference proteome</keyword>
<sequence length="227" mass="26022">MDKICYGEGHSTYDSGMFAESWEGSQLLWTICLCPAIPGIFYCIAILHVKFFKDFNSNTCSVTIYDLGSFSGHVVSTRQVYLQHGQNLLWGSVIVPMILGMFAESWGRISTLVDHLFMSCYPWIVFRHVVSTRQVYFTTWTKSVMGSVIVPMILGTGKFTYNMDKNLLWGSVIVPMILGMFAESWGKISTLVDHLFMSCYPWYFYCIAILHVKFFKDFVRIPVLDNI</sequence>
<name>A0AAV4XI31_CAEEX</name>
<evidence type="ECO:0000256" key="1">
    <source>
        <dbReference type="SAM" id="Phobius"/>
    </source>
</evidence>
<feature type="transmembrane region" description="Helical" evidence="1">
    <location>
        <begin position="194"/>
        <end position="212"/>
    </location>
</feature>
<dbReference type="EMBL" id="BPLR01017813">
    <property type="protein sequence ID" value="GIY94690.1"/>
    <property type="molecule type" value="Genomic_DNA"/>
</dbReference>
<proteinExistence type="predicted"/>
<feature type="transmembrane region" description="Helical" evidence="1">
    <location>
        <begin position="88"/>
        <end position="109"/>
    </location>
</feature>
<protein>
    <submittedName>
        <fullName evidence="2">Uncharacterized protein</fullName>
    </submittedName>
</protein>
<keyword evidence="1" id="KW-1133">Transmembrane helix</keyword>
<feature type="transmembrane region" description="Helical" evidence="1">
    <location>
        <begin position="135"/>
        <end position="154"/>
    </location>
</feature>
<gene>
    <name evidence="2" type="ORF">CEXT_257861</name>
</gene>
<accession>A0AAV4XI31</accession>
<comment type="caution">
    <text evidence="2">The sequence shown here is derived from an EMBL/GenBank/DDBJ whole genome shotgun (WGS) entry which is preliminary data.</text>
</comment>
<feature type="transmembrane region" description="Helical" evidence="1">
    <location>
        <begin position="27"/>
        <end position="47"/>
    </location>
</feature>
<keyword evidence="1" id="KW-0472">Membrane</keyword>
<feature type="transmembrane region" description="Helical" evidence="1">
    <location>
        <begin position="166"/>
        <end position="182"/>
    </location>
</feature>
<dbReference type="AlphaFoldDB" id="A0AAV4XI31"/>
<evidence type="ECO:0000313" key="3">
    <source>
        <dbReference type="Proteomes" id="UP001054945"/>
    </source>
</evidence>
<reference evidence="2 3" key="1">
    <citation type="submission" date="2021-06" db="EMBL/GenBank/DDBJ databases">
        <title>Caerostris extrusa draft genome.</title>
        <authorList>
            <person name="Kono N."/>
            <person name="Arakawa K."/>
        </authorList>
    </citation>
    <scope>NUCLEOTIDE SEQUENCE [LARGE SCALE GENOMIC DNA]</scope>
</reference>
<keyword evidence="1" id="KW-0812">Transmembrane</keyword>
<organism evidence="2 3">
    <name type="scientific">Caerostris extrusa</name>
    <name type="common">Bark spider</name>
    <name type="synonym">Caerostris bankana</name>
    <dbReference type="NCBI Taxonomy" id="172846"/>
    <lineage>
        <taxon>Eukaryota</taxon>
        <taxon>Metazoa</taxon>
        <taxon>Ecdysozoa</taxon>
        <taxon>Arthropoda</taxon>
        <taxon>Chelicerata</taxon>
        <taxon>Arachnida</taxon>
        <taxon>Araneae</taxon>
        <taxon>Araneomorphae</taxon>
        <taxon>Entelegynae</taxon>
        <taxon>Araneoidea</taxon>
        <taxon>Araneidae</taxon>
        <taxon>Caerostris</taxon>
    </lineage>
</organism>